<keyword evidence="1" id="KW-1133">Transmembrane helix</keyword>
<protein>
    <submittedName>
        <fullName evidence="2">Uncharacterized protein</fullName>
    </submittedName>
</protein>
<reference evidence="2 3" key="1">
    <citation type="submission" date="2020-08" db="EMBL/GenBank/DDBJ databases">
        <title>Genomic Encyclopedia of Type Strains, Phase IV (KMG-IV): sequencing the most valuable type-strain genomes for metagenomic binning, comparative biology and taxonomic classification.</title>
        <authorList>
            <person name="Goeker M."/>
        </authorList>
    </citation>
    <scope>NUCLEOTIDE SEQUENCE [LARGE SCALE GENOMIC DNA]</scope>
    <source>
        <strain evidence="2 3">DSM 26385</strain>
    </source>
</reference>
<keyword evidence="1" id="KW-0812">Transmembrane</keyword>
<evidence type="ECO:0000313" key="2">
    <source>
        <dbReference type="EMBL" id="MBB4105391.1"/>
    </source>
</evidence>
<dbReference type="Proteomes" id="UP000584824">
    <property type="component" value="Unassembled WGS sequence"/>
</dbReference>
<organism evidence="2 3">
    <name type="scientific">Allorhizobium borbori</name>
    <dbReference type="NCBI Taxonomy" id="485907"/>
    <lineage>
        <taxon>Bacteria</taxon>
        <taxon>Pseudomonadati</taxon>
        <taxon>Pseudomonadota</taxon>
        <taxon>Alphaproteobacteria</taxon>
        <taxon>Hyphomicrobiales</taxon>
        <taxon>Rhizobiaceae</taxon>
        <taxon>Rhizobium/Agrobacterium group</taxon>
        <taxon>Allorhizobium</taxon>
    </lineage>
</organism>
<dbReference type="RefSeq" id="WP_183794836.1">
    <property type="nucleotide sequence ID" value="NZ_JACIDU010000020.1"/>
</dbReference>
<dbReference type="EMBL" id="JACIDU010000020">
    <property type="protein sequence ID" value="MBB4105391.1"/>
    <property type="molecule type" value="Genomic_DNA"/>
</dbReference>
<sequence>MHMIQVMAGGGLLLAVFALFGKLWGGDVTAVATGAKFFIPVWLAVTLVNMWVGVTKAGYTVAQELPILLIVFAVPAAFAGLVIWQMLRVVE</sequence>
<feature type="transmembrane region" description="Helical" evidence="1">
    <location>
        <begin position="66"/>
        <end position="87"/>
    </location>
</feature>
<keyword evidence="1" id="KW-0472">Membrane</keyword>
<feature type="transmembrane region" description="Helical" evidence="1">
    <location>
        <begin position="35"/>
        <end position="54"/>
    </location>
</feature>
<keyword evidence="3" id="KW-1185">Reference proteome</keyword>
<evidence type="ECO:0000256" key="1">
    <source>
        <dbReference type="SAM" id="Phobius"/>
    </source>
</evidence>
<proteinExistence type="predicted"/>
<comment type="caution">
    <text evidence="2">The sequence shown here is derived from an EMBL/GenBank/DDBJ whole genome shotgun (WGS) entry which is preliminary data.</text>
</comment>
<gene>
    <name evidence="2" type="ORF">GGQ66_003978</name>
</gene>
<evidence type="ECO:0000313" key="3">
    <source>
        <dbReference type="Proteomes" id="UP000584824"/>
    </source>
</evidence>
<dbReference type="AlphaFoldDB" id="A0A7W6K708"/>
<accession>A0A7W6K708</accession>
<name>A0A7W6K708_9HYPH</name>